<sequence length="411" mass="45858">ATSAPPPEDNGFFGAFRKGISKPIMTSIPGLSSVPTANPTIIIPEAAIAAHPPPKKPMDEDAKRLQQAIDEKTMAQAEIARLSAVLAEQLQERQTTEEFKKTMEEMETELTKLRADHAKAKDRIDYKRVEANELEVQKMRETNAGLKADVTRLGNELMAMTGQTTALQADHDKLVRQLDEAWKAAAQSDSMAVKANEELEELKAKTEAITAEANMAINARDAAVSKLNMSREAVKLEMKRETEKLQVKASEKEKQFFAELDAVNSERNALRTRGESLQKALDKALRKVNTVAADETVKWADTRQKLEQEIERKTKSLNDAIEALQTRDTSRKATVLLTLEAQRRLPHLSTADVKIIEQNHAFQSIAQELLETVKDRDALIQQLRTDNTALGKQLIELDETGSRAKKYSQLP</sequence>
<dbReference type="EMBL" id="HACM01003473">
    <property type="protein sequence ID" value="CRZ03915.1"/>
    <property type="molecule type" value="Transcribed_RNA"/>
</dbReference>
<evidence type="ECO:0000256" key="1">
    <source>
        <dbReference type="SAM" id="Coils"/>
    </source>
</evidence>
<feature type="non-terminal residue" evidence="2">
    <location>
        <position position="1"/>
    </location>
</feature>
<protein>
    <submittedName>
        <fullName evidence="2">Uncharacterized protein</fullName>
    </submittedName>
</protein>
<keyword evidence="1" id="KW-0175">Coiled coil</keyword>
<proteinExistence type="predicted"/>
<dbReference type="EMBL" id="HACM01003475">
    <property type="protein sequence ID" value="CRZ03917.1"/>
    <property type="molecule type" value="Transcribed_RNA"/>
</dbReference>
<evidence type="ECO:0000313" key="2">
    <source>
        <dbReference type="EMBL" id="CRZ03917.1"/>
    </source>
</evidence>
<name>A0A0H5QQN2_9EUKA</name>
<reference evidence="2" key="1">
    <citation type="submission" date="2015-04" db="EMBL/GenBank/DDBJ databases">
        <title>The genome sequence of the plant pathogenic Rhizarian Plasmodiophora brassicae reveals insights in its biotrophic life cycle and the origin of chitin synthesis.</title>
        <authorList>
            <person name="Schwelm A."/>
            <person name="Fogelqvist J."/>
            <person name="Knaust A."/>
            <person name="Julke S."/>
            <person name="Lilja T."/>
            <person name="Dhandapani V."/>
            <person name="Bonilla-Rosso G."/>
            <person name="Karlsson M."/>
            <person name="Shevchenko A."/>
            <person name="Choi S.R."/>
            <person name="Kim H.G."/>
            <person name="Park J.Y."/>
            <person name="Lim Y.P."/>
            <person name="Ludwig-Muller J."/>
            <person name="Dixelius C."/>
        </authorList>
    </citation>
    <scope>NUCLEOTIDE SEQUENCE</scope>
    <source>
        <tissue evidence="2">Potato root galls</tissue>
    </source>
</reference>
<organism evidence="2">
    <name type="scientific">Spongospora subterranea</name>
    <dbReference type="NCBI Taxonomy" id="70186"/>
    <lineage>
        <taxon>Eukaryota</taxon>
        <taxon>Sar</taxon>
        <taxon>Rhizaria</taxon>
        <taxon>Endomyxa</taxon>
        <taxon>Phytomyxea</taxon>
        <taxon>Plasmodiophorida</taxon>
        <taxon>Plasmodiophoridae</taxon>
        <taxon>Spongospora</taxon>
    </lineage>
</organism>
<feature type="coiled-coil region" evidence="1">
    <location>
        <begin position="185"/>
        <end position="327"/>
    </location>
</feature>
<dbReference type="AlphaFoldDB" id="A0A0H5QQN2"/>
<accession>A0A0H5QQN2</accession>
<feature type="coiled-coil region" evidence="1">
    <location>
        <begin position="65"/>
        <end position="156"/>
    </location>
</feature>